<sequence>MQHDTFKPARFAVLFGAAAMLVALPFQFGVAPEGGLVALKPSMALAKSGSGKDGDGRDDDNGGSGRDDDDDRSGSSGSDDDRSGSSGSSDDSDDDRGRRHGGHDIDDTAAGAGTGGVTGGVTGGGGVTKFEVSATGVEVTFSDGTKQEIENGRFQRKNSAGRTVEERPATQADLDRLLGLN</sequence>
<feature type="compositionally biased region" description="Basic and acidic residues" evidence="1">
    <location>
        <begin position="163"/>
        <end position="181"/>
    </location>
</feature>
<comment type="caution">
    <text evidence="2">The sequence shown here is derived from an EMBL/GenBank/DDBJ whole genome shotgun (WGS) entry which is preliminary data.</text>
</comment>
<dbReference type="RefSeq" id="WP_263336707.1">
    <property type="nucleotide sequence ID" value="NZ_JAOVQO010000011.1"/>
</dbReference>
<keyword evidence="3" id="KW-1185">Reference proteome</keyword>
<protein>
    <submittedName>
        <fullName evidence="2">Uncharacterized protein</fullName>
    </submittedName>
</protein>
<gene>
    <name evidence="2" type="ORF">OEZ60_12665</name>
</gene>
<reference evidence="2 3" key="1">
    <citation type="submission" date="2022-10" db="EMBL/GenBank/DDBJ databases">
        <title>Defluviimonas sp. nov., isolated from ocean surface sediments.</title>
        <authorList>
            <person name="He W."/>
            <person name="Wang L."/>
            <person name="Zhang D.-F."/>
        </authorList>
    </citation>
    <scope>NUCLEOTIDE SEQUENCE [LARGE SCALE GENOMIC DNA]</scope>
    <source>
        <strain evidence="2 3">WL0024</strain>
    </source>
</reference>
<evidence type="ECO:0000313" key="2">
    <source>
        <dbReference type="EMBL" id="MCU9848856.1"/>
    </source>
</evidence>
<dbReference type="Proteomes" id="UP001209535">
    <property type="component" value="Unassembled WGS sequence"/>
</dbReference>
<evidence type="ECO:0000256" key="1">
    <source>
        <dbReference type="SAM" id="MobiDB-lite"/>
    </source>
</evidence>
<proteinExistence type="predicted"/>
<name>A0ABT2X4J8_9RHOB</name>
<feature type="region of interest" description="Disordered" evidence="1">
    <location>
        <begin position="45"/>
        <end position="128"/>
    </location>
</feature>
<dbReference type="EMBL" id="JAOVQO010000011">
    <property type="protein sequence ID" value="MCU9848856.1"/>
    <property type="molecule type" value="Genomic_DNA"/>
</dbReference>
<accession>A0ABT2X4J8</accession>
<evidence type="ECO:0000313" key="3">
    <source>
        <dbReference type="Proteomes" id="UP001209535"/>
    </source>
</evidence>
<feature type="compositionally biased region" description="Gly residues" evidence="1">
    <location>
        <begin position="112"/>
        <end position="127"/>
    </location>
</feature>
<feature type="region of interest" description="Disordered" evidence="1">
    <location>
        <begin position="143"/>
        <end position="181"/>
    </location>
</feature>
<organism evidence="2 3">
    <name type="scientific">Albidovulum salinarum</name>
    <dbReference type="NCBI Taxonomy" id="2984153"/>
    <lineage>
        <taxon>Bacteria</taxon>
        <taxon>Pseudomonadati</taxon>
        <taxon>Pseudomonadota</taxon>
        <taxon>Alphaproteobacteria</taxon>
        <taxon>Rhodobacterales</taxon>
        <taxon>Paracoccaceae</taxon>
        <taxon>Albidovulum</taxon>
    </lineage>
</organism>